<feature type="transmembrane region" description="Helical" evidence="1">
    <location>
        <begin position="7"/>
        <end position="23"/>
    </location>
</feature>
<feature type="transmembrane region" description="Helical" evidence="1">
    <location>
        <begin position="151"/>
        <end position="176"/>
    </location>
</feature>
<keyword evidence="1" id="KW-1133">Transmembrane helix</keyword>
<feature type="transmembrane region" description="Helical" evidence="1">
    <location>
        <begin position="29"/>
        <end position="49"/>
    </location>
</feature>
<keyword evidence="1" id="KW-0472">Membrane</keyword>
<dbReference type="Pfam" id="PF03729">
    <property type="entry name" value="DUF308"/>
    <property type="match status" value="3"/>
</dbReference>
<evidence type="ECO:0000313" key="3">
    <source>
        <dbReference type="Proteomes" id="UP000810292"/>
    </source>
</evidence>
<dbReference type="AlphaFoldDB" id="A0A9D9ND55"/>
<name>A0A9D9ND55_9SPIO</name>
<organism evidence="2 3">
    <name type="scientific">Candidatus Ornithospirochaeta stercoravium</name>
    <dbReference type="NCBI Taxonomy" id="2840897"/>
    <lineage>
        <taxon>Bacteria</taxon>
        <taxon>Pseudomonadati</taxon>
        <taxon>Spirochaetota</taxon>
        <taxon>Spirochaetia</taxon>
        <taxon>Spirochaetales</taxon>
        <taxon>Spirochaetaceae</taxon>
        <taxon>Spirochaetaceae incertae sedis</taxon>
        <taxon>Candidatus Ornithospirochaeta</taxon>
    </lineage>
</organism>
<reference evidence="2" key="2">
    <citation type="journal article" date="2021" name="PeerJ">
        <title>Extensive microbial diversity within the chicken gut microbiome revealed by metagenomics and culture.</title>
        <authorList>
            <person name="Gilroy R."/>
            <person name="Ravi A."/>
            <person name="Getino M."/>
            <person name="Pursley I."/>
            <person name="Horton D.L."/>
            <person name="Alikhan N.F."/>
            <person name="Baker D."/>
            <person name="Gharbi K."/>
            <person name="Hall N."/>
            <person name="Watson M."/>
            <person name="Adriaenssens E.M."/>
            <person name="Foster-Nyarko E."/>
            <person name="Jarju S."/>
            <person name="Secka A."/>
            <person name="Antonio M."/>
            <person name="Oren A."/>
            <person name="Chaudhuri R.R."/>
            <person name="La Ragione R."/>
            <person name="Hildebrand F."/>
            <person name="Pallen M.J."/>
        </authorList>
    </citation>
    <scope>NUCLEOTIDE SEQUENCE</scope>
    <source>
        <strain evidence="2">14700</strain>
    </source>
</reference>
<feature type="transmembrane region" description="Helical" evidence="1">
    <location>
        <begin position="70"/>
        <end position="88"/>
    </location>
</feature>
<evidence type="ECO:0000256" key="1">
    <source>
        <dbReference type="SAM" id="Phobius"/>
    </source>
</evidence>
<dbReference type="Proteomes" id="UP000810292">
    <property type="component" value="Unassembled WGS sequence"/>
</dbReference>
<dbReference type="EMBL" id="JADIMF010000077">
    <property type="protein sequence ID" value="MBO8469141.1"/>
    <property type="molecule type" value="Genomic_DNA"/>
</dbReference>
<gene>
    <name evidence="2" type="ORF">IAA72_05090</name>
</gene>
<protein>
    <submittedName>
        <fullName evidence="2">DUF308 domain-containing protein</fullName>
    </submittedName>
</protein>
<feature type="transmembrane region" description="Helical" evidence="1">
    <location>
        <begin position="127"/>
        <end position="145"/>
    </location>
</feature>
<feature type="transmembrane region" description="Helical" evidence="1">
    <location>
        <begin position="94"/>
        <end position="115"/>
    </location>
</feature>
<evidence type="ECO:0000313" key="2">
    <source>
        <dbReference type="EMBL" id="MBO8469141.1"/>
    </source>
</evidence>
<dbReference type="InterPro" id="IPR005325">
    <property type="entry name" value="DUF308_memb"/>
</dbReference>
<accession>A0A9D9ND55</accession>
<keyword evidence="1" id="KW-0812">Transmembrane</keyword>
<sequence length="197" mass="21168">MRRIIPLLISGALMVFIGLYMILRPSGFLTVVISAFGVYEVIDGVKTLIAVYKLREAFGSFVRSISFGKSLVSMIAGLAVIIIAIIAPNLIPTVIVYIIAAAFLFSGLVSIVDLLALSKNDIPTGTLGLEAVLSFVFALILFLFPNFLTGIVMTVFAAILFASGIVMIYGSIVAMLHARKIRKLMGNSSVNSFQDVD</sequence>
<reference evidence="2" key="1">
    <citation type="submission" date="2020-10" db="EMBL/GenBank/DDBJ databases">
        <authorList>
            <person name="Gilroy R."/>
        </authorList>
    </citation>
    <scope>NUCLEOTIDE SEQUENCE</scope>
    <source>
        <strain evidence="2">14700</strain>
    </source>
</reference>
<comment type="caution">
    <text evidence="2">The sequence shown here is derived from an EMBL/GenBank/DDBJ whole genome shotgun (WGS) entry which is preliminary data.</text>
</comment>
<proteinExistence type="predicted"/>